<accession>A0A9D4MWA9</accession>
<gene>
    <name evidence="1" type="ORF">DPMN_008523</name>
</gene>
<organism evidence="1 2">
    <name type="scientific">Dreissena polymorpha</name>
    <name type="common">Zebra mussel</name>
    <name type="synonym">Mytilus polymorpha</name>
    <dbReference type="NCBI Taxonomy" id="45954"/>
    <lineage>
        <taxon>Eukaryota</taxon>
        <taxon>Metazoa</taxon>
        <taxon>Spiralia</taxon>
        <taxon>Lophotrochozoa</taxon>
        <taxon>Mollusca</taxon>
        <taxon>Bivalvia</taxon>
        <taxon>Autobranchia</taxon>
        <taxon>Heteroconchia</taxon>
        <taxon>Euheterodonta</taxon>
        <taxon>Imparidentia</taxon>
        <taxon>Neoheterodontei</taxon>
        <taxon>Myida</taxon>
        <taxon>Dreissenoidea</taxon>
        <taxon>Dreissenidae</taxon>
        <taxon>Dreissena</taxon>
    </lineage>
</organism>
<evidence type="ECO:0000313" key="2">
    <source>
        <dbReference type="Proteomes" id="UP000828390"/>
    </source>
</evidence>
<dbReference type="Proteomes" id="UP000828390">
    <property type="component" value="Unassembled WGS sequence"/>
</dbReference>
<reference evidence="1" key="1">
    <citation type="journal article" date="2019" name="bioRxiv">
        <title>The Genome of the Zebra Mussel, Dreissena polymorpha: A Resource for Invasive Species Research.</title>
        <authorList>
            <person name="McCartney M.A."/>
            <person name="Auch B."/>
            <person name="Kono T."/>
            <person name="Mallez S."/>
            <person name="Zhang Y."/>
            <person name="Obille A."/>
            <person name="Becker A."/>
            <person name="Abrahante J.E."/>
            <person name="Garbe J."/>
            <person name="Badalamenti J.P."/>
            <person name="Herman A."/>
            <person name="Mangelson H."/>
            <person name="Liachko I."/>
            <person name="Sullivan S."/>
            <person name="Sone E.D."/>
            <person name="Koren S."/>
            <person name="Silverstein K.A.T."/>
            <person name="Beckman K.B."/>
            <person name="Gohl D.M."/>
        </authorList>
    </citation>
    <scope>NUCLEOTIDE SEQUENCE</scope>
    <source>
        <strain evidence="1">Duluth1</strain>
        <tissue evidence="1">Whole animal</tissue>
    </source>
</reference>
<dbReference type="EMBL" id="JAIWYP010000001">
    <property type="protein sequence ID" value="KAH3884540.1"/>
    <property type="molecule type" value="Genomic_DNA"/>
</dbReference>
<reference evidence="1" key="2">
    <citation type="submission" date="2020-11" db="EMBL/GenBank/DDBJ databases">
        <authorList>
            <person name="McCartney M.A."/>
            <person name="Auch B."/>
            <person name="Kono T."/>
            <person name="Mallez S."/>
            <person name="Becker A."/>
            <person name="Gohl D.M."/>
            <person name="Silverstein K.A.T."/>
            <person name="Koren S."/>
            <person name="Bechman K.B."/>
            <person name="Herman A."/>
            <person name="Abrahante J.E."/>
            <person name="Garbe J."/>
        </authorList>
    </citation>
    <scope>NUCLEOTIDE SEQUENCE</scope>
    <source>
        <strain evidence="1">Duluth1</strain>
        <tissue evidence="1">Whole animal</tissue>
    </source>
</reference>
<evidence type="ECO:0000313" key="1">
    <source>
        <dbReference type="EMBL" id="KAH3884540.1"/>
    </source>
</evidence>
<sequence>MYMTIVFNITEVVNAWTTIKTDLIPDSLMENTDKNYFHDTKQFTRHIEVMRNRKKKLTACGRKMKN</sequence>
<dbReference type="AlphaFoldDB" id="A0A9D4MWA9"/>
<proteinExistence type="predicted"/>
<comment type="caution">
    <text evidence="1">The sequence shown here is derived from an EMBL/GenBank/DDBJ whole genome shotgun (WGS) entry which is preliminary data.</text>
</comment>
<protein>
    <submittedName>
        <fullName evidence="1">Uncharacterized protein</fullName>
    </submittedName>
</protein>
<name>A0A9D4MWA9_DREPO</name>
<keyword evidence="2" id="KW-1185">Reference proteome</keyword>